<evidence type="ECO:0000256" key="5">
    <source>
        <dbReference type="ARBA" id="ARBA00022801"/>
    </source>
</evidence>
<keyword evidence="7 13" id="KW-0546">Nucleotide metabolism</keyword>
<dbReference type="STRING" id="77044.A0A1W2THP0"/>
<dbReference type="SUPFAM" id="SSF52972">
    <property type="entry name" value="ITPase-like"/>
    <property type="match status" value="1"/>
</dbReference>
<feature type="binding site" evidence="13">
    <location>
        <begin position="176"/>
        <end position="177"/>
    </location>
    <ligand>
        <name>ITP</name>
        <dbReference type="ChEBI" id="CHEBI:61402"/>
    </ligand>
</feature>
<evidence type="ECO:0000256" key="8">
    <source>
        <dbReference type="ARBA" id="ARBA00023211"/>
    </source>
</evidence>
<feature type="binding site" evidence="13">
    <location>
        <position position="74"/>
    </location>
    <ligand>
        <name>Mg(2+)</name>
        <dbReference type="ChEBI" id="CHEBI:18420"/>
    </ligand>
</feature>
<evidence type="ECO:0000256" key="11">
    <source>
        <dbReference type="ARBA" id="ARBA00093255"/>
    </source>
</evidence>
<reference evidence="15" key="1">
    <citation type="submission" date="2016-03" db="EMBL/GenBank/DDBJ databases">
        <title>Draft genome sequence of Rosellinia necatrix.</title>
        <authorList>
            <person name="Kanematsu S."/>
        </authorList>
    </citation>
    <scope>NUCLEOTIDE SEQUENCE [LARGE SCALE GENOMIC DNA]</scope>
    <source>
        <strain evidence="15">W97</strain>
    </source>
</reference>
<dbReference type="AlphaFoldDB" id="A0A1W2THP0"/>
<keyword evidence="5 13" id="KW-0378">Hydrolase</keyword>
<dbReference type="GO" id="GO:0036220">
    <property type="term" value="F:ITP diphosphatase activity"/>
    <property type="evidence" value="ECO:0007669"/>
    <property type="project" value="UniProtKB-UniRule"/>
</dbReference>
<feature type="binding site" evidence="13">
    <location>
        <position position="58"/>
    </location>
    <ligand>
        <name>ITP</name>
        <dbReference type="ChEBI" id="CHEBI:61402"/>
    </ligand>
</feature>
<feature type="binding site" evidence="13">
    <location>
        <position position="171"/>
    </location>
    <ligand>
        <name>ITP</name>
        <dbReference type="ChEBI" id="CHEBI:61402"/>
    </ligand>
</feature>
<dbReference type="HAMAP" id="MF_03148">
    <property type="entry name" value="HAM1_NTPase"/>
    <property type="match status" value="1"/>
</dbReference>
<evidence type="ECO:0000256" key="3">
    <source>
        <dbReference type="ARBA" id="ARBA00022723"/>
    </source>
</evidence>
<comment type="cofactor">
    <cofactor evidence="13">
        <name>Mg(2+)</name>
        <dbReference type="ChEBI" id="CHEBI:18420"/>
    </cofactor>
    <cofactor evidence="13">
        <name>Mn(2+)</name>
        <dbReference type="ChEBI" id="CHEBI:29035"/>
    </cofactor>
    <text evidence="13">Binds 1 divalent metal cation per subunit; can use either Mg(2+) or Mn(2+).</text>
</comment>
<evidence type="ECO:0000256" key="10">
    <source>
        <dbReference type="ARBA" id="ARBA00093218"/>
    </source>
</evidence>
<keyword evidence="8 13" id="KW-0464">Manganese</keyword>
<evidence type="ECO:0000313" key="15">
    <source>
        <dbReference type="EMBL" id="GAP87658.1"/>
    </source>
</evidence>
<dbReference type="InterPro" id="IPR027502">
    <property type="entry name" value="ITPase"/>
</dbReference>
<dbReference type="OrthoDB" id="6288734at2759"/>
<comment type="similarity">
    <text evidence="1 13 14">Belongs to the HAM1 NTPase family.</text>
</comment>
<comment type="catalytic activity">
    <reaction evidence="12">
        <text>N(6)-hydroxy-dATP + H2O = N(6)-hydroxy-dAMP + diphosphate + H(+)</text>
        <dbReference type="Rhea" id="RHEA:83971"/>
        <dbReference type="ChEBI" id="CHEBI:15377"/>
        <dbReference type="ChEBI" id="CHEBI:15378"/>
        <dbReference type="ChEBI" id="CHEBI:33019"/>
        <dbReference type="ChEBI" id="CHEBI:233529"/>
        <dbReference type="ChEBI" id="CHEBI:233530"/>
    </reaction>
    <physiologicalReaction direction="left-to-right" evidence="12">
        <dbReference type="Rhea" id="RHEA:83972"/>
    </physiologicalReaction>
</comment>
<dbReference type="CDD" id="cd00515">
    <property type="entry name" value="HAM1"/>
    <property type="match status" value="1"/>
</dbReference>
<dbReference type="Pfam" id="PF01725">
    <property type="entry name" value="Ham1p_like"/>
    <property type="match status" value="1"/>
</dbReference>
<comment type="function">
    <text evidence="9">Pyrophosphatase that hydrolyzes the non-canonical purine nucleotides inosine triphosphate (ITP), deoxyinosine triphosphate (dITP) as well as 2'-deoxy-N-6-hydroxylaminopurine triphosphate (dHAPTP) and xanthosine 5'-triphosphate (XTP) to their respective monophosphate derivatives. The enzyme does not distinguish between the deoxy- and ribose forms. Probably excludes non-canonical purines from RNA and DNA precursor pools, thus preventing their incorporation into RNA and DNA and avoiding chromosomal lesions.</text>
</comment>
<proteinExistence type="inferred from homology"/>
<organism evidence="15">
    <name type="scientific">Rosellinia necatrix</name>
    <name type="common">White root-rot fungus</name>
    <dbReference type="NCBI Taxonomy" id="77044"/>
    <lineage>
        <taxon>Eukaryota</taxon>
        <taxon>Fungi</taxon>
        <taxon>Dikarya</taxon>
        <taxon>Ascomycota</taxon>
        <taxon>Pezizomycotina</taxon>
        <taxon>Sordariomycetes</taxon>
        <taxon>Xylariomycetidae</taxon>
        <taxon>Xylariales</taxon>
        <taxon>Xylariaceae</taxon>
        <taxon>Rosellinia</taxon>
    </lineage>
</organism>
<keyword evidence="3 13" id="KW-0479">Metal-binding</keyword>
<evidence type="ECO:0000256" key="7">
    <source>
        <dbReference type="ARBA" id="ARBA00023080"/>
    </source>
</evidence>
<feature type="binding site" evidence="13">
    <location>
        <begin position="74"/>
        <end position="75"/>
    </location>
    <ligand>
        <name>ITP</name>
        <dbReference type="ChEBI" id="CHEBI:61402"/>
    </ligand>
</feature>
<dbReference type="GO" id="GO:0005634">
    <property type="term" value="C:nucleus"/>
    <property type="evidence" value="ECO:0007669"/>
    <property type="project" value="UniProtKB-SubCell"/>
</dbReference>
<gene>
    <name evidence="15" type="ORF">SAMD00023353_0901390</name>
</gene>
<dbReference type="PANTHER" id="PTHR11067">
    <property type="entry name" value="INOSINE TRIPHOSPHATE PYROPHOSPHATASE/HAM1 PROTEIN"/>
    <property type="match status" value="1"/>
</dbReference>
<evidence type="ECO:0000313" key="16">
    <source>
        <dbReference type="Proteomes" id="UP000054516"/>
    </source>
</evidence>
<comment type="catalytic activity">
    <reaction evidence="10">
        <text>ITP + H2O = IMP + diphosphate + H(+)</text>
        <dbReference type="Rhea" id="RHEA:29399"/>
        <dbReference type="ChEBI" id="CHEBI:15377"/>
        <dbReference type="ChEBI" id="CHEBI:15378"/>
        <dbReference type="ChEBI" id="CHEBI:33019"/>
        <dbReference type="ChEBI" id="CHEBI:58053"/>
        <dbReference type="ChEBI" id="CHEBI:61402"/>
        <dbReference type="EC" id="3.6.1.66"/>
    </reaction>
    <physiologicalReaction direction="left-to-right" evidence="10">
        <dbReference type="Rhea" id="RHEA:29400"/>
    </physiologicalReaction>
</comment>
<comment type="subunit">
    <text evidence="13">Homodimer.</text>
</comment>
<dbReference type="FunFam" id="3.90.950.10:FF:000003">
    <property type="entry name" value="Inosine triphosphate pyrophosphatase"/>
    <property type="match status" value="1"/>
</dbReference>
<dbReference type="PANTHER" id="PTHR11067:SF9">
    <property type="entry name" value="INOSINE TRIPHOSPHATE PYROPHOSPHATASE"/>
    <property type="match status" value="1"/>
</dbReference>
<protein>
    <recommendedName>
        <fullName evidence="13">Inosine triphosphate pyrophosphatase</fullName>
        <shortName evidence="13">ITPase</shortName>
        <shortName evidence="13">Inosine triphosphatase</shortName>
        <ecNumber evidence="13">3.6.1.66</ecNumber>
    </recommendedName>
    <alternativeName>
        <fullName evidence="13">Non-canonical purine NTP pyrophosphatase</fullName>
    </alternativeName>
    <alternativeName>
        <fullName evidence="13">Non-standard purine NTP pyrophosphatase</fullName>
    </alternativeName>
    <alternativeName>
        <fullName evidence="13">Nucleoside-triphosphate diphosphatase</fullName>
    </alternativeName>
    <alternativeName>
        <fullName evidence="13">Nucleoside-triphosphate pyrophosphatase</fullName>
        <shortName evidence="13">NTPase</shortName>
    </alternativeName>
    <alternativeName>
        <fullName evidence="13">XTP/dITP diphosphatase</fullName>
    </alternativeName>
</protein>
<evidence type="ECO:0000256" key="12">
    <source>
        <dbReference type="ARBA" id="ARBA00093271"/>
    </source>
</evidence>
<comment type="subcellular location">
    <subcellularLocation>
        <location evidence="13">Cytoplasm</location>
    </subcellularLocation>
    <subcellularLocation>
        <location evidence="13">Nucleus</location>
    </subcellularLocation>
</comment>
<evidence type="ECO:0000256" key="2">
    <source>
        <dbReference type="ARBA" id="ARBA00022490"/>
    </source>
</evidence>
<sequence>MAATAATSTPREVNFITGNANKLSEVRAILEPAGVAVRSQALDLPEIQGSLEDVTREKCRVAAALVGGPVLVEDTCLCFDALNGLPGPYIKWFMKSIGHVGLNNLLAAYDDKSAQAVATFGFCEGPGQEILLFQGRTHGKIVPGRGPTHFGWDAVFEYEGETYAEMDKDKKNKISHRGKALDELRRWMETGGLN</sequence>
<dbReference type="InterPro" id="IPR029001">
    <property type="entry name" value="ITPase-like_fam"/>
</dbReference>
<evidence type="ECO:0000256" key="4">
    <source>
        <dbReference type="ARBA" id="ARBA00022741"/>
    </source>
</evidence>
<dbReference type="GO" id="GO:0000166">
    <property type="term" value="F:nucleotide binding"/>
    <property type="evidence" value="ECO:0007669"/>
    <property type="project" value="UniProtKB-KW"/>
</dbReference>
<name>A0A1W2THP0_ROSNE</name>
<comment type="catalytic activity">
    <reaction evidence="11">
        <text>dITP + H2O = dIMP + diphosphate + H(+)</text>
        <dbReference type="Rhea" id="RHEA:28342"/>
        <dbReference type="ChEBI" id="CHEBI:15377"/>
        <dbReference type="ChEBI" id="CHEBI:15378"/>
        <dbReference type="ChEBI" id="CHEBI:33019"/>
        <dbReference type="ChEBI" id="CHEBI:61194"/>
        <dbReference type="ChEBI" id="CHEBI:61382"/>
        <dbReference type="EC" id="3.6.1.66"/>
    </reaction>
    <physiologicalReaction direction="left-to-right" evidence="11">
        <dbReference type="Rhea" id="RHEA:28343"/>
    </physiologicalReaction>
</comment>
<dbReference type="OMA" id="YDPIFQP"/>
<dbReference type="GO" id="GO:0035870">
    <property type="term" value="F:dITP diphosphatase activity"/>
    <property type="evidence" value="ECO:0007669"/>
    <property type="project" value="UniProtKB-UniRule"/>
</dbReference>
<dbReference type="Proteomes" id="UP000054516">
    <property type="component" value="Unassembled WGS sequence"/>
</dbReference>
<comment type="function">
    <text evidence="13">Pyrophosphatase that hydrolyzes non-canonical purine nucleotides such as inosine triphosphate (ITP), deoxyinosine triphosphate (dITP) or xanthosine 5'-triphosphate (XTP) to their respective monophosphate derivatives. The enzyme does not distinguish between the deoxy- and ribose forms. Probably excludes non-canonical purines from RNA and DNA precursor pools, thus preventing their incorporation into RNA and DNA and avoiding chromosomal lesions.</text>
</comment>
<evidence type="ECO:0000256" key="13">
    <source>
        <dbReference type="HAMAP-Rule" id="MF_03148"/>
    </source>
</evidence>
<feature type="binding site" evidence="13">
    <location>
        <position position="46"/>
    </location>
    <ligand>
        <name>Mg(2+)</name>
        <dbReference type="ChEBI" id="CHEBI:18420"/>
    </ligand>
</feature>
<evidence type="ECO:0000256" key="1">
    <source>
        <dbReference type="ARBA" id="ARBA00008023"/>
    </source>
</evidence>
<keyword evidence="13" id="KW-0539">Nucleus</keyword>
<evidence type="ECO:0000256" key="9">
    <source>
        <dbReference type="ARBA" id="ARBA00054940"/>
    </source>
</evidence>
<evidence type="ECO:0000256" key="6">
    <source>
        <dbReference type="ARBA" id="ARBA00022842"/>
    </source>
</evidence>
<accession>A0A1W2THP0</accession>
<dbReference type="GO" id="GO:0046872">
    <property type="term" value="F:metal ion binding"/>
    <property type="evidence" value="ECO:0007669"/>
    <property type="project" value="UniProtKB-KW"/>
</dbReference>
<dbReference type="InterPro" id="IPR002637">
    <property type="entry name" value="RdgB/HAM1"/>
</dbReference>
<comment type="catalytic activity">
    <reaction evidence="13">
        <text>XTP + H2O = XMP + diphosphate + H(+)</text>
        <dbReference type="Rhea" id="RHEA:28610"/>
        <dbReference type="ChEBI" id="CHEBI:15377"/>
        <dbReference type="ChEBI" id="CHEBI:15378"/>
        <dbReference type="ChEBI" id="CHEBI:33019"/>
        <dbReference type="ChEBI" id="CHEBI:57464"/>
        <dbReference type="ChEBI" id="CHEBI:61314"/>
        <dbReference type="EC" id="3.6.1.66"/>
    </reaction>
</comment>
<dbReference type="NCBIfam" id="TIGR00042">
    <property type="entry name" value="RdgB/HAM1 family non-canonical purine NTP pyrophosphatase"/>
    <property type="match status" value="1"/>
</dbReference>
<dbReference type="GO" id="GO:0009204">
    <property type="term" value="P:deoxyribonucleoside triphosphate catabolic process"/>
    <property type="evidence" value="ECO:0007669"/>
    <property type="project" value="UniProtKB-UniRule"/>
</dbReference>
<keyword evidence="2 13" id="KW-0963">Cytoplasm</keyword>
<keyword evidence="4 13" id="KW-0547">Nucleotide-binding</keyword>
<dbReference type="GO" id="GO:0036222">
    <property type="term" value="F:XTP diphosphatase activity"/>
    <property type="evidence" value="ECO:0007669"/>
    <property type="project" value="UniProtKB-UniRule"/>
</dbReference>
<keyword evidence="6 13" id="KW-0460">Magnesium</keyword>
<feature type="binding site" evidence="13">
    <location>
        <begin position="150"/>
        <end position="153"/>
    </location>
    <ligand>
        <name>ITP</name>
        <dbReference type="ChEBI" id="CHEBI:61402"/>
    </ligand>
</feature>
<keyword evidence="16" id="KW-1185">Reference proteome</keyword>
<dbReference type="GO" id="GO:0005737">
    <property type="term" value="C:cytoplasm"/>
    <property type="evidence" value="ECO:0007669"/>
    <property type="project" value="UniProtKB-SubCell"/>
</dbReference>
<dbReference type="EC" id="3.6.1.66" evidence="13"/>
<dbReference type="GO" id="GO:0009117">
    <property type="term" value="P:nucleotide metabolic process"/>
    <property type="evidence" value="ECO:0007669"/>
    <property type="project" value="UniProtKB-KW"/>
</dbReference>
<dbReference type="Gene3D" id="3.90.950.10">
    <property type="match status" value="1"/>
</dbReference>
<dbReference type="EMBL" id="DF977454">
    <property type="protein sequence ID" value="GAP87658.1"/>
    <property type="molecule type" value="Genomic_DNA"/>
</dbReference>
<feature type="binding site" evidence="13">
    <location>
        <begin position="17"/>
        <end position="22"/>
    </location>
    <ligand>
        <name>ITP</name>
        <dbReference type="ChEBI" id="CHEBI:61402"/>
    </ligand>
</feature>
<evidence type="ECO:0000256" key="14">
    <source>
        <dbReference type="RuleBase" id="RU003781"/>
    </source>
</evidence>